<name>A0A9P8V4V9_9PEZI</name>
<accession>A0A9P8V4V9</accession>
<dbReference type="Proteomes" id="UP000770015">
    <property type="component" value="Unassembled WGS sequence"/>
</dbReference>
<keyword evidence="3" id="KW-1185">Reference proteome</keyword>
<evidence type="ECO:0000256" key="1">
    <source>
        <dbReference type="SAM" id="MobiDB-lite"/>
    </source>
</evidence>
<sequence length="300" mass="32652">MVFREGKIISSHPRLLPSTLSFLGVFPRPLVKRRRHAVTCAATQLDFAISQCSSCSCKRPLKNVLSSSSKFPLLPRRPPFRRRPPTPLRQRPPKRPISPCGPYCCAFHNSPAPEAIARLAASPPTYQNWQPTPPTLLFFFSFSLFPSSEPTTHTKPPNHNHHHHHNVRAPETFCQAALAPLNRPLLTPSRNTTTIIPTLAAVANGDVQGTSPAEREMAVATVAVALAAVGRVEACAGGAERIVGGAAALVAAIQRALYQTVGQEAMVRNPLAAPASLPPFFRIRHIFTPLPSHVFLTCPY</sequence>
<evidence type="ECO:0000313" key="3">
    <source>
        <dbReference type="Proteomes" id="UP000770015"/>
    </source>
</evidence>
<dbReference type="EMBL" id="JAGSXJ010000025">
    <property type="protein sequence ID" value="KAH6675398.1"/>
    <property type="molecule type" value="Genomic_DNA"/>
</dbReference>
<gene>
    <name evidence="2" type="ORF">F5X68DRAFT_40672</name>
</gene>
<comment type="caution">
    <text evidence="2">The sequence shown here is derived from an EMBL/GenBank/DDBJ whole genome shotgun (WGS) entry which is preliminary data.</text>
</comment>
<organism evidence="2 3">
    <name type="scientific">Plectosphaerella plurivora</name>
    <dbReference type="NCBI Taxonomy" id="936078"/>
    <lineage>
        <taxon>Eukaryota</taxon>
        <taxon>Fungi</taxon>
        <taxon>Dikarya</taxon>
        <taxon>Ascomycota</taxon>
        <taxon>Pezizomycotina</taxon>
        <taxon>Sordariomycetes</taxon>
        <taxon>Hypocreomycetidae</taxon>
        <taxon>Glomerellales</taxon>
        <taxon>Plectosphaerellaceae</taxon>
        <taxon>Plectosphaerella</taxon>
    </lineage>
</organism>
<evidence type="ECO:0000313" key="2">
    <source>
        <dbReference type="EMBL" id="KAH6675398.1"/>
    </source>
</evidence>
<reference evidence="2" key="1">
    <citation type="journal article" date="2021" name="Nat. Commun.">
        <title>Genetic determinants of endophytism in the Arabidopsis root mycobiome.</title>
        <authorList>
            <person name="Mesny F."/>
            <person name="Miyauchi S."/>
            <person name="Thiergart T."/>
            <person name="Pickel B."/>
            <person name="Atanasova L."/>
            <person name="Karlsson M."/>
            <person name="Huettel B."/>
            <person name="Barry K.W."/>
            <person name="Haridas S."/>
            <person name="Chen C."/>
            <person name="Bauer D."/>
            <person name="Andreopoulos W."/>
            <person name="Pangilinan J."/>
            <person name="LaButti K."/>
            <person name="Riley R."/>
            <person name="Lipzen A."/>
            <person name="Clum A."/>
            <person name="Drula E."/>
            <person name="Henrissat B."/>
            <person name="Kohler A."/>
            <person name="Grigoriev I.V."/>
            <person name="Martin F.M."/>
            <person name="Hacquard S."/>
        </authorList>
    </citation>
    <scope>NUCLEOTIDE SEQUENCE</scope>
    <source>
        <strain evidence="2">MPI-SDFR-AT-0117</strain>
    </source>
</reference>
<feature type="region of interest" description="Disordered" evidence="1">
    <location>
        <begin position="69"/>
        <end position="95"/>
    </location>
</feature>
<dbReference type="AlphaFoldDB" id="A0A9P8V4V9"/>
<protein>
    <submittedName>
        <fullName evidence="2">Uncharacterized protein</fullName>
    </submittedName>
</protein>
<proteinExistence type="predicted"/>